<name>A0A8J2JJX8_9HEXA</name>
<feature type="compositionally biased region" description="Gly residues" evidence="1">
    <location>
        <begin position="89"/>
        <end position="100"/>
    </location>
</feature>
<reference evidence="2" key="1">
    <citation type="submission" date="2021-06" db="EMBL/GenBank/DDBJ databases">
        <authorList>
            <person name="Hodson N. C."/>
            <person name="Mongue J. A."/>
            <person name="Jaron S. K."/>
        </authorList>
    </citation>
    <scope>NUCLEOTIDE SEQUENCE</scope>
</reference>
<evidence type="ECO:0000256" key="1">
    <source>
        <dbReference type="SAM" id="MobiDB-lite"/>
    </source>
</evidence>
<comment type="caution">
    <text evidence="2">The sequence shown here is derived from an EMBL/GenBank/DDBJ whole genome shotgun (WGS) entry which is preliminary data.</text>
</comment>
<dbReference type="AlphaFoldDB" id="A0A8J2JJX8"/>
<feature type="region of interest" description="Disordered" evidence="1">
    <location>
        <begin position="77"/>
        <end position="113"/>
    </location>
</feature>
<keyword evidence="3" id="KW-1185">Reference proteome</keyword>
<dbReference type="Proteomes" id="UP000708208">
    <property type="component" value="Unassembled WGS sequence"/>
</dbReference>
<feature type="region of interest" description="Disordered" evidence="1">
    <location>
        <begin position="1"/>
        <end position="39"/>
    </location>
</feature>
<sequence>MLSFEASAENPGALPPSGPTQFQQFPQGPGVPAPPQQHQILRQQLRNQGPPMQNQPFQQVPQNQNVMYTQQQINQPGWNQNYGYTGPQGPQGVGVGGGNQGAMSAPGGMMPTQQQQMNPNMTQNYVYNGPQGVGVGAGPQGAMQAPHGGMMAGQQQQMMSGTRGPVPGPEMGNCMNASPAHSRGFMQQSNQPGPAINSIQPINRMGQVSQMGPGHIGPGSGQMPPHGQMVSQQIKIEMSPTLRRQQMLARQQQQNQMGMGRPRAPMHFNSNQLGGYYPFL</sequence>
<evidence type="ECO:0000313" key="3">
    <source>
        <dbReference type="Proteomes" id="UP000708208"/>
    </source>
</evidence>
<accession>A0A8J2JJX8</accession>
<proteinExistence type="predicted"/>
<feature type="compositionally biased region" description="Low complexity" evidence="1">
    <location>
        <begin position="19"/>
        <end position="28"/>
    </location>
</feature>
<protein>
    <submittedName>
        <fullName evidence="2">Uncharacterized protein</fullName>
    </submittedName>
</protein>
<organism evidence="2 3">
    <name type="scientific">Allacma fusca</name>
    <dbReference type="NCBI Taxonomy" id="39272"/>
    <lineage>
        <taxon>Eukaryota</taxon>
        <taxon>Metazoa</taxon>
        <taxon>Ecdysozoa</taxon>
        <taxon>Arthropoda</taxon>
        <taxon>Hexapoda</taxon>
        <taxon>Collembola</taxon>
        <taxon>Symphypleona</taxon>
        <taxon>Sminthuridae</taxon>
        <taxon>Allacma</taxon>
    </lineage>
</organism>
<dbReference type="EMBL" id="CAJVCH010054795">
    <property type="protein sequence ID" value="CAG7718610.1"/>
    <property type="molecule type" value="Genomic_DNA"/>
</dbReference>
<evidence type="ECO:0000313" key="2">
    <source>
        <dbReference type="EMBL" id="CAG7718610.1"/>
    </source>
</evidence>
<gene>
    <name evidence="2" type="ORF">AFUS01_LOCUS7991</name>
</gene>